<dbReference type="Pfam" id="PF07690">
    <property type="entry name" value="MFS_1"/>
    <property type="match status" value="1"/>
</dbReference>
<keyword evidence="9" id="KW-1185">Reference proteome</keyword>
<feature type="transmembrane region" description="Helical" evidence="6">
    <location>
        <begin position="169"/>
        <end position="189"/>
    </location>
</feature>
<protein>
    <submittedName>
        <fullName evidence="8">Predicted arabinose efflux permease, MFS family</fullName>
    </submittedName>
</protein>
<dbReference type="Proteomes" id="UP000243359">
    <property type="component" value="Chromosome I"/>
</dbReference>
<keyword evidence="3 6" id="KW-0812">Transmembrane</keyword>
<evidence type="ECO:0000256" key="3">
    <source>
        <dbReference type="ARBA" id="ARBA00022692"/>
    </source>
</evidence>
<evidence type="ECO:0000256" key="4">
    <source>
        <dbReference type="ARBA" id="ARBA00022989"/>
    </source>
</evidence>
<dbReference type="Gene3D" id="1.20.1250.20">
    <property type="entry name" value="MFS general substrate transporter like domains"/>
    <property type="match status" value="1"/>
</dbReference>
<evidence type="ECO:0000313" key="8">
    <source>
        <dbReference type="EMBL" id="SDS03606.1"/>
    </source>
</evidence>
<feature type="transmembrane region" description="Helical" evidence="6">
    <location>
        <begin position="321"/>
        <end position="346"/>
    </location>
</feature>
<dbReference type="InterPro" id="IPR044770">
    <property type="entry name" value="MFS_spinster-like"/>
</dbReference>
<keyword evidence="4 6" id="KW-1133">Transmembrane helix</keyword>
<feature type="domain" description="Major facilitator superfamily (MFS) profile" evidence="7">
    <location>
        <begin position="16"/>
        <end position="427"/>
    </location>
</feature>
<dbReference type="CDD" id="cd17328">
    <property type="entry name" value="MFS_spinster_like"/>
    <property type="match status" value="1"/>
</dbReference>
<accession>A0A1H1NXB0</accession>
<feature type="transmembrane region" description="Helical" evidence="6">
    <location>
        <begin position="12"/>
        <end position="30"/>
    </location>
</feature>
<dbReference type="RefSeq" id="WP_090347829.1">
    <property type="nucleotide sequence ID" value="NZ_LT629751.1"/>
</dbReference>
<evidence type="ECO:0000256" key="1">
    <source>
        <dbReference type="ARBA" id="ARBA00004141"/>
    </source>
</evidence>
<dbReference type="STRING" id="1392877.SAMN05216221_0922"/>
<evidence type="ECO:0000313" key="9">
    <source>
        <dbReference type="Proteomes" id="UP000243359"/>
    </source>
</evidence>
<dbReference type="AlphaFoldDB" id="A0A1H1NXB0"/>
<dbReference type="PROSITE" id="PS50850">
    <property type="entry name" value="MFS"/>
    <property type="match status" value="1"/>
</dbReference>
<dbReference type="PANTHER" id="PTHR23505">
    <property type="entry name" value="SPINSTER"/>
    <property type="match status" value="1"/>
</dbReference>
<feature type="transmembrane region" description="Helical" evidence="6">
    <location>
        <begin position="400"/>
        <end position="420"/>
    </location>
</feature>
<gene>
    <name evidence="8" type="ORF">SAMN05216221_0922</name>
</gene>
<evidence type="ECO:0000256" key="2">
    <source>
        <dbReference type="ARBA" id="ARBA00022448"/>
    </source>
</evidence>
<dbReference type="GO" id="GO:0022857">
    <property type="term" value="F:transmembrane transporter activity"/>
    <property type="evidence" value="ECO:0007669"/>
    <property type="project" value="InterPro"/>
</dbReference>
<dbReference type="InterPro" id="IPR036259">
    <property type="entry name" value="MFS_trans_sf"/>
</dbReference>
<feature type="transmembrane region" description="Helical" evidence="6">
    <location>
        <begin position="367"/>
        <end position="388"/>
    </location>
</feature>
<keyword evidence="2" id="KW-0813">Transport</keyword>
<reference evidence="9" key="1">
    <citation type="submission" date="2016-10" db="EMBL/GenBank/DDBJ databases">
        <authorList>
            <person name="Varghese N."/>
            <person name="Submissions S."/>
        </authorList>
    </citation>
    <scope>NUCLEOTIDE SEQUENCE [LARGE SCALE GENOMIC DNA]</scope>
    <source>
        <strain evidence="9">KCTC 32247</strain>
    </source>
</reference>
<sequence length="441" mass="46395">MARATPSPGLWHSHGLLFLLALMYADNFVGRQILAVMIEPIKQEFGASDSAMGLISGLAFAAVYAVLGLPAGRLADRLPRTRLLAASCLLWALATMACGLAGGFVVLVLIRMAVASAEAPATPTAFSLIADLYPPHRRSFAISCFTAAPTFAALLGLSVGAWLVETHGWRSTFILIGLPGLLIAALLAVTVREPQRGRWEISHVPAAPQGLLRTALELWREPALRCLLIAGGFCTLSGYALAMWNASFLVRSHGLSLQQAGLLAGLVGGGVAGIGTLTSGWLTDRLAQRSRLWLLGIPLLGNLLGALAISAYLLWPAGTLAQFGALAVPTALLWCALACFFSVWWVAPSYTLITHLVAPDRRGTAMALQTILSTILGVGLGPLATGMLSDLLLPAFGQESLRYALLASSLTVVVPLLLLLRVYALFRQGAPAVPPLTVGDG</sequence>
<dbReference type="InterPro" id="IPR020846">
    <property type="entry name" value="MFS_dom"/>
</dbReference>
<feature type="transmembrane region" description="Helical" evidence="6">
    <location>
        <begin position="223"/>
        <end position="242"/>
    </location>
</feature>
<dbReference type="InterPro" id="IPR011701">
    <property type="entry name" value="MFS"/>
</dbReference>
<comment type="subcellular location">
    <subcellularLocation>
        <location evidence="1">Membrane</location>
        <topology evidence="1">Multi-pass membrane protein</topology>
    </subcellularLocation>
</comment>
<proteinExistence type="predicted"/>
<feature type="transmembrane region" description="Helical" evidence="6">
    <location>
        <begin position="262"/>
        <end position="282"/>
    </location>
</feature>
<dbReference type="OrthoDB" id="6057322at2"/>
<keyword evidence="5 6" id="KW-0472">Membrane</keyword>
<dbReference type="SUPFAM" id="SSF103473">
    <property type="entry name" value="MFS general substrate transporter"/>
    <property type="match status" value="1"/>
</dbReference>
<feature type="transmembrane region" description="Helical" evidence="6">
    <location>
        <begin position="294"/>
        <end position="315"/>
    </location>
</feature>
<dbReference type="PANTHER" id="PTHR23505:SF79">
    <property type="entry name" value="PROTEIN SPINSTER"/>
    <property type="match status" value="1"/>
</dbReference>
<evidence type="ECO:0000256" key="6">
    <source>
        <dbReference type="SAM" id="Phobius"/>
    </source>
</evidence>
<name>A0A1H1NXB0_9PSED</name>
<feature type="transmembrane region" description="Helical" evidence="6">
    <location>
        <begin position="83"/>
        <end position="110"/>
    </location>
</feature>
<evidence type="ECO:0000259" key="7">
    <source>
        <dbReference type="PROSITE" id="PS50850"/>
    </source>
</evidence>
<feature type="transmembrane region" description="Helical" evidence="6">
    <location>
        <begin position="140"/>
        <end position="163"/>
    </location>
</feature>
<organism evidence="8 9">
    <name type="scientific">Pseudomonas oryzae</name>
    <dbReference type="NCBI Taxonomy" id="1392877"/>
    <lineage>
        <taxon>Bacteria</taxon>
        <taxon>Pseudomonadati</taxon>
        <taxon>Pseudomonadota</taxon>
        <taxon>Gammaproteobacteria</taxon>
        <taxon>Pseudomonadales</taxon>
        <taxon>Pseudomonadaceae</taxon>
        <taxon>Pseudomonas</taxon>
    </lineage>
</organism>
<dbReference type="GO" id="GO:0016020">
    <property type="term" value="C:membrane"/>
    <property type="evidence" value="ECO:0007669"/>
    <property type="project" value="UniProtKB-SubCell"/>
</dbReference>
<dbReference type="EMBL" id="LT629751">
    <property type="protein sequence ID" value="SDS03606.1"/>
    <property type="molecule type" value="Genomic_DNA"/>
</dbReference>
<evidence type="ECO:0000256" key="5">
    <source>
        <dbReference type="ARBA" id="ARBA00023136"/>
    </source>
</evidence>
<feature type="transmembrane region" description="Helical" evidence="6">
    <location>
        <begin position="51"/>
        <end position="71"/>
    </location>
</feature>